<dbReference type="Proteomes" id="UP001620645">
    <property type="component" value="Unassembled WGS sequence"/>
</dbReference>
<name>A0ABD2J7W4_HETSC</name>
<proteinExistence type="predicted"/>
<evidence type="ECO:0000313" key="2">
    <source>
        <dbReference type="EMBL" id="KAL3086672.1"/>
    </source>
</evidence>
<evidence type="ECO:0000313" key="3">
    <source>
        <dbReference type="Proteomes" id="UP001620645"/>
    </source>
</evidence>
<sequence>MRRNDEDIEGNEMNEQQENSRLEFDECDHSEQTEHDSTTETALWTIANNMLDGFLIGSSAGAPLSCLSVSAALLCKRSKKSE</sequence>
<feature type="region of interest" description="Disordered" evidence="1">
    <location>
        <begin position="1"/>
        <end position="38"/>
    </location>
</feature>
<organism evidence="2 3">
    <name type="scientific">Heterodera schachtii</name>
    <name type="common">Sugarbeet cyst nematode worm</name>
    <name type="synonym">Tylenchus schachtii</name>
    <dbReference type="NCBI Taxonomy" id="97005"/>
    <lineage>
        <taxon>Eukaryota</taxon>
        <taxon>Metazoa</taxon>
        <taxon>Ecdysozoa</taxon>
        <taxon>Nematoda</taxon>
        <taxon>Chromadorea</taxon>
        <taxon>Rhabditida</taxon>
        <taxon>Tylenchina</taxon>
        <taxon>Tylenchomorpha</taxon>
        <taxon>Tylenchoidea</taxon>
        <taxon>Heteroderidae</taxon>
        <taxon>Heteroderinae</taxon>
        <taxon>Heterodera</taxon>
    </lineage>
</organism>
<feature type="compositionally biased region" description="Basic and acidic residues" evidence="1">
    <location>
        <begin position="18"/>
        <end position="38"/>
    </location>
</feature>
<comment type="caution">
    <text evidence="2">The sequence shown here is derived from an EMBL/GenBank/DDBJ whole genome shotgun (WGS) entry which is preliminary data.</text>
</comment>
<gene>
    <name evidence="2" type="ORF">niasHS_008185</name>
</gene>
<reference evidence="2 3" key="1">
    <citation type="submission" date="2024-10" db="EMBL/GenBank/DDBJ databases">
        <authorList>
            <person name="Kim D."/>
        </authorList>
    </citation>
    <scope>NUCLEOTIDE SEQUENCE [LARGE SCALE GENOMIC DNA]</scope>
    <source>
        <strain evidence="2">Taebaek</strain>
    </source>
</reference>
<feature type="compositionally biased region" description="Acidic residues" evidence="1">
    <location>
        <begin position="1"/>
        <end position="12"/>
    </location>
</feature>
<keyword evidence="3" id="KW-1185">Reference proteome</keyword>
<evidence type="ECO:0000256" key="1">
    <source>
        <dbReference type="SAM" id="MobiDB-lite"/>
    </source>
</evidence>
<protein>
    <submittedName>
        <fullName evidence="2">Uncharacterized protein</fullName>
    </submittedName>
</protein>
<dbReference type="AlphaFoldDB" id="A0ABD2J7W4"/>
<accession>A0ABD2J7W4</accession>
<dbReference type="EMBL" id="JBICCN010000193">
    <property type="protein sequence ID" value="KAL3086672.1"/>
    <property type="molecule type" value="Genomic_DNA"/>
</dbReference>